<dbReference type="RefSeq" id="XP_034251155.1">
    <property type="nucleotide sequence ID" value="XM_034395264.1"/>
</dbReference>
<dbReference type="KEGG" id="tpal:117651336"/>
<reference evidence="2 3" key="1">
    <citation type="submission" date="2025-04" db="UniProtKB">
        <authorList>
            <consortium name="RefSeq"/>
        </authorList>
    </citation>
    <scope>IDENTIFICATION</scope>
    <source>
        <tissue evidence="2 3">Total insect</tissue>
    </source>
</reference>
<name>A0A6P9A168_THRPL</name>
<evidence type="ECO:0000313" key="1">
    <source>
        <dbReference type="Proteomes" id="UP000515158"/>
    </source>
</evidence>
<evidence type="ECO:0000313" key="5">
    <source>
        <dbReference type="RefSeq" id="XP_034251155.1"/>
    </source>
</evidence>
<evidence type="ECO:0000313" key="3">
    <source>
        <dbReference type="RefSeq" id="XP_034251153.1"/>
    </source>
</evidence>
<keyword evidence="1" id="KW-1185">Reference proteome</keyword>
<dbReference type="SMART" id="SM01265">
    <property type="entry name" value="Mab-21"/>
    <property type="match status" value="1"/>
</dbReference>
<dbReference type="InterPro" id="IPR024810">
    <property type="entry name" value="MAB21L/cGLR"/>
</dbReference>
<proteinExistence type="predicted"/>
<dbReference type="GeneID" id="117651336"/>
<dbReference type="RefSeq" id="XP_034251154.1">
    <property type="nucleotide sequence ID" value="XM_034395263.1"/>
</dbReference>
<dbReference type="AlphaFoldDB" id="A0A6P9A168"/>
<dbReference type="RefSeq" id="XP_034251152.1">
    <property type="nucleotide sequence ID" value="XM_034395261.1"/>
</dbReference>
<protein>
    <submittedName>
        <fullName evidence="2 3">Uncharacterized protein LOC117651336 isoform X1</fullName>
    </submittedName>
</protein>
<gene>
    <name evidence="2 3 4 5" type="primary">LOC117651336</name>
</gene>
<dbReference type="Proteomes" id="UP000515158">
    <property type="component" value="Unplaced"/>
</dbReference>
<dbReference type="RefSeq" id="XP_034251153.1">
    <property type="nucleotide sequence ID" value="XM_034395262.1"/>
</dbReference>
<evidence type="ECO:0000313" key="2">
    <source>
        <dbReference type="RefSeq" id="XP_034251152.1"/>
    </source>
</evidence>
<evidence type="ECO:0000313" key="4">
    <source>
        <dbReference type="RefSeq" id="XP_034251154.1"/>
    </source>
</evidence>
<organism evidence="5">
    <name type="scientific">Thrips palmi</name>
    <name type="common">Melon thrips</name>
    <dbReference type="NCBI Taxonomy" id="161013"/>
    <lineage>
        <taxon>Eukaryota</taxon>
        <taxon>Metazoa</taxon>
        <taxon>Ecdysozoa</taxon>
        <taxon>Arthropoda</taxon>
        <taxon>Hexapoda</taxon>
        <taxon>Insecta</taxon>
        <taxon>Pterygota</taxon>
        <taxon>Neoptera</taxon>
        <taxon>Paraneoptera</taxon>
        <taxon>Thysanoptera</taxon>
        <taxon>Terebrantia</taxon>
        <taxon>Thripoidea</taxon>
        <taxon>Thripidae</taxon>
        <taxon>Thrips</taxon>
    </lineage>
</organism>
<dbReference type="Gene3D" id="3.30.460.90">
    <property type="match status" value="1"/>
</dbReference>
<sequence length="345" mass="38982">MSLDEALARVLVGRIHPAERAQDEFKSVMHSFLSKLLFLLRNDSYFGSLLNVGSQPSRLQETGSDRFEVKIVLKNLWRLVGLHLVIRLAEKGTVAIEPRRARDLESKMVLARVQHPLFEVIRPSDVIVLFAAAVSAAVPKMNFSHAAMQGVPRVVMSNATVTLFVDFNGKPMRVELVPVFQFPWAFLPTELKEESHNLKVHHAKVPPGESNWSAVPQKDRNQMTWAIEFHGLENEFIQNKGAEDAMRLIQGIAGLDLPRRIVLQALLWLDEERGPSFWDSGLGNIVREVVEFLYQAFYHSKLSNFWIQGHELLGMDTQAVADQLLEVLNVLRSPGAPDFVDSLYT</sequence>
<accession>A0A6P9A168</accession>